<dbReference type="AlphaFoldDB" id="A0A069AP74"/>
<reference evidence="9" key="1">
    <citation type="submission" date="2014-07" db="EMBL/GenBank/DDBJ databases">
        <authorList>
            <person name="Monot Marc"/>
        </authorList>
    </citation>
    <scope>NUCLEOTIDE SEQUENCE</scope>
    <source>
        <strain evidence="9">7032989</strain>
        <strain evidence="8">7032994</strain>
    </source>
</reference>
<feature type="transmembrane region" description="Helical" evidence="5">
    <location>
        <begin position="187"/>
        <end position="206"/>
    </location>
</feature>
<dbReference type="SMART" id="SM00422">
    <property type="entry name" value="HTH_MERR"/>
    <property type="match status" value="1"/>
</dbReference>
<keyword evidence="3" id="KW-0238">DNA-binding</keyword>
<feature type="transmembrane region" description="Helical" evidence="5">
    <location>
        <begin position="227"/>
        <end position="246"/>
    </location>
</feature>
<evidence type="ECO:0000313" key="8">
    <source>
        <dbReference type="EMBL" id="CDS89180.1"/>
    </source>
</evidence>
<keyword evidence="1" id="KW-0678">Repressor</keyword>
<dbReference type="SUPFAM" id="SSF46955">
    <property type="entry name" value="Putative DNA-binding domain"/>
    <property type="match status" value="1"/>
</dbReference>
<keyword evidence="5" id="KW-0812">Transmembrane</keyword>
<feature type="transmembrane region" description="Helical" evidence="5">
    <location>
        <begin position="252"/>
        <end position="273"/>
    </location>
</feature>
<dbReference type="InterPro" id="IPR012867">
    <property type="entry name" value="DUF1648"/>
</dbReference>
<name>A0A069AP74_CLODI</name>
<dbReference type="EMBL" id="LK932525">
    <property type="protein sequence ID" value="CDS88566.1"/>
    <property type="molecule type" value="Genomic_DNA"/>
</dbReference>
<keyword evidence="5" id="KW-1133">Transmembrane helix</keyword>
<dbReference type="InterPro" id="IPR000551">
    <property type="entry name" value="MerR-type_HTH_dom"/>
</dbReference>
<dbReference type="InterPro" id="IPR009061">
    <property type="entry name" value="DNA-bd_dom_put_sf"/>
</dbReference>
<dbReference type="Pfam" id="PF07853">
    <property type="entry name" value="DUF1648"/>
    <property type="match status" value="1"/>
</dbReference>
<feature type="transmembrane region" description="Helical" evidence="5">
    <location>
        <begin position="147"/>
        <end position="167"/>
    </location>
</feature>
<dbReference type="GO" id="GO:0003677">
    <property type="term" value="F:DNA binding"/>
    <property type="evidence" value="ECO:0007669"/>
    <property type="project" value="UniProtKB-KW"/>
</dbReference>
<feature type="domain" description="HTH merR-type" evidence="6">
    <location>
        <begin position="1"/>
        <end position="69"/>
    </location>
</feature>
<evidence type="ECO:0000256" key="2">
    <source>
        <dbReference type="ARBA" id="ARBA00023015"/>
    </source>
</evidence>
<evidence type="ECO:0000259" key="6">
    <source>
        <dbReference type="PROSITE" id="PS50937"/>
    </source>
</evidence>
<evidence type="ECO:0000256" key="4">
    <source>
        <dbReference type="ARBA" id="ARBA00023163"/>
    </source>
</evidence>
<dbReference type="PANTHER" id="PTHR30204">
    <property type="entry name" value="REDOX-CYCLING DRUG-SENSING TRANSCRIPTIONAL ACTIVATOR SOXR"/>
    <property type="match status" value="1"/>
</dbReference>
<evidence type="ECO:0000313" key="7">
    <source>
        <dbReference type="EMBL" id="CDS88566.1"/>
    </source>
</evidence>
<dbReference type="CDD" id="cd00592">
    <property type="entry name" value="HTH_MerR-like"/>
    <property type="match status" value="1"/>
</dbReference>
<dbReference type="RefSeq" id="WP_021365722.1">
    <property type="nucleotide sequence ID" value="NZ_BBYB01000112.1"/>
</dbReference>
<accession>A0A069AP74</accession>
<keyword evidence="2" id="KW-0805">Transcription regulation</keyword>
<dbReference type="EMBL" id="LK932411">
    <property type="protein sequence ID" value="CDS89180.1"/>
    <property type="molecule type" value="Genomic_DNA"/>
</dbReference>
<keyword evidence="4" id="KW-0804">Transcription</keyword>
<dbReference type="Pfam" id="PF13411">
    <property type="entry name" value="MerR_1"/>
    <property type="match status" value="1"/>
</dbReference>
<evidence type="ECO:0000256" key="5">
    <source>
        <dbReference type="SAM" id="Phobius"/>
    </source>
</evidence>
<organism evidence="9">
    <name type="scientific">Clostridioides difficile</name>
    <name type="common">Peptoclostridium difficile</name>
    <dbReference type="NCBI Taxonomy" id="1496"/>
    <lineage>
        <taxon>Bacteria</taxon>
        <taxon>Bacillati</taxon>
        <taxon>Bacillota</taxon>
        <taxon>Clostridia</taxon>
        <taxon>Peptostreptococcales</taxon>
        <taxon>Peptostreptococcaceae</taxon>
        <taxon>Clostridioides</taxon>
    </lineage>
</organism>
<dbReference type="EMBL" id="LK932849">
    <property type="protein sequence ID" value="CDS95307.1"/>
    <property type="molecule type" value="Genomic_DNA"/>
</dbReference>
<dbReference type="GO" id="GO:0003700">
    <property type="term" value="F:DNA-binding transcription factor activity"/>
    <property type="evidence" value="ECO:0007669"/>
    <property type="project" value="InterPro"/>
</dbReference>
<proteinExistence type="predicted"/>
<dbReference type="PANTHER" id="PTHR30204:SF69">
    <property type="entry name" value="MERR-FAMILY TRANSCRIPTIONAL REGULATOR"/>
    <property type="match status" value="1"/>
</dbReference>
<sequence>MTIKEVEEKTGLTRSNIRFYENENLIKPLRNERNGYREYSDENVENIKKIAYLRTLGITIDDIRNIILQKVSLVEVVEKQEKVLETKISDLENAKTMCNKMLESDELSYLNLKVEQYITELPEYWNKNKPVFKLDSVSFLYIWGGKITWGIITIACLLIAITVFPKLPPQIPIQWNNGVANYVDKKFIYAYPVICVVFRILLRPFIWRWLQIHAFYSDTIADYLTNFMCFVALSIEIFSILFIYNIARHVTIIIFIDILVFIALLIIGVYKLFKKYN</sequence>
<protein>
    <submittedName>
        <fullName evidence="9">Putative membrane protein</fullName>
    </submittedName>
</protein>
<evidence type="ECO:0000256" key="3">
    <source>
        <dbReference type="ARBA" id="ARBA00023125"/>
    </source>
</evidence>
<evidence type="ECO:0000313" key="9">
    <source>
        <dbReference type="EMBL" id="CDS95307.1"/>
    </source>
</evidence>
<gene>
    <name evidence="9" type="ORF">BN1095_20163</name>
    <name evidence="7" type="ORF">BN1096_700042</name>
    <name evidence="8" type="ORF">BN1097_710043</name>
</gene>
<evidence type="ECO:0000256" key="1">
    <source>
        <dbReference type="ARBA" id="ARBA00022491"/>
    </source>
</evidence>
<dbReference type="Gene3D" id="1.10.1660.10">
    <property type="match status" value="1"/>
</dbReference>
<dbReference type="PROSITE" id="PS50937">
    <property type="entry name" value="HTH_MERR_2"/>
    <property type="match status" value="1"/>
</dbReference>
<dbReference type="InterPro" id="IPR047057">
    <property type="entry name" value="MerR_fam"/>
</dbReference>
<keyword evidence="5" id="KW-0472">Membrane</keyword>